<dbReference type="GO" id="GO:0005739">
    <property type="term" value="C:mitochondrion"/>
    <property type="evidence" value="ECO:0007669"/>
    <property type="project" value="TreeGrafter"/>
</dbReference>
<evidence type="ECO:0000259" key="7">
    <source>
        <dbReference type="PROSITE" id="PS51778"/>
    </source>
</evidence>
<dbReference type="PROSITE" id="PS51778">
    <property type="entry name" value="VAST"/>
    <property type="match status" value="1"/>
</dbReference>
<dbReference type="SMART" id="SM00568">
    <property type="entry name" value="GRAM"/>
    <property type="match status" value="1"/>
</dbReference>
<comment type="caution">
    <text evidence="8">The sequence shown here is derived from an EMBL/GenBank/DDBJ whole genome shotgun (WGS) entry which is preliminary data.</text>
</comment>
<protein>
    <recommendedName>
        <fullName evidence="7">VASt domain-containing protein</fullName>
    </recommendedName>
</protein>
<comment type="similarity">
    <text evidence="2">Belongs to the YSP2 family.</text>
</comment>
<dbReference type="OrthoDB" id="2162691at2759"/>
<evidence type="ECO:0000313" key="8">
    <source>
        <dbReference type="EMBL" id="RCI04629.1"/>
    </source>
</evidence>
<dbReference type="InterPro" id="IPR051482">
    <property type="entry name" value="Cholesterol_transport"/>
</dbReference>
<evidence type="ECO:0000256" key="2">
    <source>
        <dbReference type="ARBA" id="ARBA00006582"/>
    </source>
</evidence>
<feature type="compositionally biased region" description="Polar residues" evidence="6">
    <location>
        <begin position="175"/>
        <end position="199"/>
    </location>
</feature>
<feature type="compositionally biased region" description="Acidic residues" evidence="6">
    <location>
        <begin position="155"/>
        <end position="164"/>
    </location>
</feature>
<proteinExistence type="inferred from homology"/>
<reference evidence="8 9" key="1">
    <citation type="journal article" date="2018" name="G3 (Bethesda)">
        <title>Phylogenetic and Phylogenomic Definition of Rhizopus Species.</title>
        <authorList>
            <person name="Gryganskyi A.P."/>
            <person name="Golan J."/>
            <person name="Dolatabadi S."/>
            <person name="Mondo S."/>
            <person name="Robb S."/>
            <person name="Idnurm A."/>
            <person name="Muszewska A."/>
            <person name="Steczkiewicz K."/>
            <person name="Masonjones S."/>
            <person name="Liao H.L."/>
            <person name="Gajdeczka M.T."/>
            <person name="Anike F."/>
            <person name="Vuek A."/>
            <person name="Anishchenko I.M."/>
            <person name="Voigt K."/>
            <person name="de Hoog G.S."/>
            <person name="Smith M.E."/>
            <person name="Heitman J."/>
            <person name="Vilgalys R."/>
            <person name="Stajich J.E."/>
        </authorList>
    </citation>
    <scope>NUCLEOTIDE SEQUENCE [LARGE SCALE GENOMIC DNA]</scope>
    <source>
        <strain evidence="8 9">LSU 92-RS-03</strain>
    </source>
</reference>
<dbReference type="GO" id="GO:0140268">
    <property type="term" value="C:endoplasmic reticulum-plasma membrane contact site"/>
    <property type="evidence" value="ECO:0007669"/>
    <property type="project" value="TreeGrafter"/>
</dbReference>
<dbReference type="PANTHER" id="PTHR23319:SF4">
    <property type="entry name" value="GRAM DOMAIN CONTAINING 1B, ISOFORM E"/>
    <property type="match status" value="1"/>
</dbReference>
<feature type="domain" description="VASt" evidence="7">
    <location>
        <begin position="240"/>
        <end position="411"/>
    </location>
</feature>
<dbReference type="GO" id="GO:0120015">
    <property type="term" value="F:sterol transfer activity"/>
    <property type="evidence" value="ECO:0007669"/>
    <property type="project" value="TreeGrafter"/>
</dbReference>
<evidence type="ECO:0000256" key="6">
    <source>
        <dbReference type="SAM" id="MobiDB-lite"/>
    </source>
</evidence>
<dbReference type="Pfam" id="PF02893">
    <property type="entry name" value="GRAM"/>
    <property type="match status" value="1"/>
</dbReference>
<dbReference type="Proteomes" id="UP000253551">
    <property type="component" value="Unassembled WGS sequence"/>
</dbReference>
<dbReference type="InterPro" id="IPR004182">
    <property type="entry name" value="GRAM"/>
</dbReference>
<dbReference type="GO" id="GO:0032366">
    <property type="term" value="P:intracellular sterol transport"/>
    <property type="evidence" value="ECO:0007669"/>
    <property type="project" value="TreeGrafter"/>
</dbReference>
<accession>A0A367KR13</accession>
<dbReference type="GO" id="GO:0032541">
    <property type="term" value="C:cortical endoplasmic reticulum"/>
    <property type="evidence" value="ECO:0007669"/>
    <property type="project" value="TreeGrafter"/>
</dbReference>
<keyword evidence="9" id="KW-1185">Reference proteome</keyword>
<dbReference type="Pfam" id="PF16016">
    <property type="entry name" value="VASt"/>
    <property type="match status" value="1"/>
</dbReference>
<dbReference type="Gene3D" id="2.30.29.30">
    <property type="entry name" value="Pleckstrin-homology domain (PH domain)/Phosphotyrosine-binding domain (PTB)"/>
    <property type="match status" value="1"/>
</dbReference>
<comment type="subcellular location">
    <subcellularLocation>
        <location evidence="1">Membrane</location>
        <topology evidence="1">Single-pass membrane protein</topology>
    </subcellularLocation>
</comment>
<keyword evidence="3" id="KW-0812">Transmembrane</keyword>
<dbReference type="STRING" id="4846.A0A367KR13"/>
<name>A0A367KR13_RHIST</name>
<evidence type="ECO:0000256" key="3">
    <source>
        <dbReference type="ARBA" id="ARBA00022692"/>
    </source>
</evidence>
<feature type="compositionally biased region" description="Polar residues" evidence="6">
    <location>
        <begin position="212"/>
        <end position="223"/>
    </location>
</feature>
<dbReference type="EMBL" id="PJQM01000625">
    <property type="protein sequence ID" value="RCI04629.1"/>
    <property type="molecule type" value="Genomic_DNA"/>
</dbReference>
<evidence type="ECO:0000256" key="4">
    <source>
        <dbReference type="ARBA" id="ARBA00022989"/>
    </source>
</evidence>
<dbReference type="InterPro" id="IPR031968">
    <property type="entry name" value="VASt"/>
</dbReference>
<gene>
    <name evidence="8" type="ORF">CU098_011593</name>
</gene>
<organism evidence="8 9">
    <name type="scientific">Rhizopus stolonifer</name>
    <name type="common">Rhizopus nigricans</name>
    <dbReference type="NCBI Taxonomy" id="4846"/>
    <lineage>
        <taxon>Eukaryota</taxon>
        <taxon>Fungi</taxon>
        <taxon>Fungi incertae sedis</taxon>
        <taxon>Mucoromycota</taxon>
        <taxon>Mucoromycotina</taxon>
        <taxon>Mucoromycetes</taxon>
        <taxon>Mucorales</taxon>
        <taxon>Mucorineae</taxon>
        <taxon>Rhizopodaceae</taxon>
        <taxon>Rhizopus</taxon>
    </lineage>
</organism>
<evidence type="ECO:0000313" key="9">
    <source>
        <dbReference type="Proteomes" id="UP000253551"/>
    </source>
</evidence>
<dbReference type="GO" id="GO:0005789">
    <property type="term" value="C:endoplasmic reticulum membrane"/>
    <property type="evidence" value="ECO:0007669"/>
    <property type="project" value="TreeGrafter"/>
</dbReference>
<feature type="region of interest" description="Disordered" evidence="6">
    <location>
        <begin position="150"/>
        <end position="228"/>
    </location>
</feature>
<sequence>MPMIDNNPTLVSAEINRSLPTLRRSSFSTENSSADSFEDKPLMTQRSFPNLKLRNKRSNISEDSSKYASEKRNQDFHVLFRSIPDQERLIEDYGCALQKEILLQGRVYISQNHICFNANIFGWITNHFFASFLSRDQAYDQMIDLWKASRSTGNNDEDTGDSDDSSLPSLEGDYLSNQSDIQDNQISSASLPAPTQTAAQDELTRRRAISDTGAQPSLQTNTVQKKETTECDCSKNEQHFPTVVLDHIYPTTIETMYHLLYNSNFMNQFLSEVEKSTDVSIGQWTKVDEVEDLEYTRESSYIKYLGGSIGPKSTKCYLKEDMIHLDMNDYISQLTVTQTPDVPSGSSFNVKTRTCISYVGQRQVRVLVTVLVEFTKSSWLKSTIEKASIDGQQNFYKSLDSAQNLLFSNYHHRQ</sequence>
<evidence type="ECO:0000256" key="1">
    <source>
        <dbReference type="ARBA" id="ARBA00004167"/>
    </source>
</evidence>
<dbReference type="PANTHER" id="PTHR23319">
    <property type="entry name" value="GRAM DOMAIN CONTAINING 1B, ISOFORM E"/>
    <property type="match status" value="1"/>
</dbReference>
<dbReference type="AlphaFoldDB" id="A0A367KR13"/>
<keyword evidence="5" id="KW-0472">Membrane</keyword>
<dbReference type="InterPro" id="IPR011993">
    <property type="entry name" value="PH-like_dom_sf"/>
</dbReference>
<dbReference type="GO" id="GO:0032934">
    <property type="term" value="F:sterol binding"/>
    <property type="evidence" value="ECO:0007669"/>
    <property type="project" value="TreeGrafter"/>
</dbReference>
<evidence type="ECO:0000256" key="5">
    <source>
        <dbReference type="ARBA" id="ARBA00023136"/>
    </source>
</evidence>
<dbReference type="GO" id="GO:0005886">
    <property type="term" value="C:plasma membrane"/>
    <property type="evidence" value="ECO:0007669"/>
    <property type="project" value="TreeGrafter"/>
</dbReference>
<keyword evidence="4" id="KW-1133">Transmembrane helix</keyword>